<keyword evidence="4 7" id="KW-0812">Transmembrane</keyword>
<gene>
    <name evidence="9" type="ORF">SAMN02745202_01327</name>
</gene>
<comment type="subcellular location">
    <subcellularLocation>
        <location evidence="1">Cell membrane</location>
        <topology evidence="1">Multi-pass membrane protein</topology>
    </subcellularLocation>
</comment>
<evidence type="ECO:0000256" key="5">
    <source>
        <dbReference type="ARBA" id="ARBA00022989"/>
    </source>
</evidence>
<keyword evidence="5 7" id="KW-1133">Transmembrane helix</keyword>
<accession>A0A1T4P987</accession>
<keyword evidence="9" id="KW-0012">Acyltransferase</keyword>
<proteinExistence type="inferred from homology"/>
<evidence type="ECO:0000259" key="8">
    <source>
        <dbReference type="Pfam" id="PF01757"/>
    </source>
</evidence>
<feature type="transmembrane region" description="Helical" evidence="7">
    <location>
        <begin position="143"/>
        <end position="161"/>
    </location>
</feature>
<keyword evidence="6 7" id="KW-0472">Membrane</keyword>
<dbReference type="PANTHER" id="PTHR40074:SF2">
    <property type="entry name" value="O-ACETYLTRANSFERASE WECH"/>
    <property type="match status" value="1"/>
</dbReference>
<dbReference type="Pfam" id="PF01757">
    <property type="entry name" value="Acyl_transf_3"/>
    <property type="match status" value="1"/>
</dbReference>
<dbReference type="GO" id="GO:0009246">
    <property type="term" value="P:enterobacterial common antigen biosynthetic process"/>
    <property type="evidence" value="ECO:0007669"/>
    <property type="project" value="TreeGrafter"/>
</dbReference>
<feature type="transmembrane region" description="Helical" evidence="7">
    <location>
        <begin position="229"/>
        <end position="249"/>
    </location>
</feature>
<dbReference type="InterPro" id="IPR002656">
    <property type="entry name" value="Acyl_transf_3_dom"/>
</dbReference>
<comment type="similarity">
    <text evidence="2">Belongs to the acyltransferase 3 family.</text>
</comment>
<keyword evidence="9" id="KW-0808">Transferase</keyword>
<dbReference type="GO" id="GO:0005886">
    <property type="term" value="C:plasma membrane"/>
    <property type="evidence" value="ECO:0007669"/>
    <property type="project" value="UniProtKB-SubCell"/>
</dbReference>
<sequence length="371" mass="42819">MNMNMTIDMTKINSIDNLVHTAVKQPRQSGIELLRIVAMLMVIIVHIYPGTIGFSYQRMHDAPFSSINSFMLESLSIVCVNVFVFISGWFGIKKNLQSIGNLCFQALFFAVLIYGVLWCLSPQAYGNIDALSTIFMWHTDDYWFVKAYLGLVIFSPMLNSFTERCSEKQLRGVLIAFYSFQTLYAWMSIYGAIWFAGGYSATSFVGLYLLAYYMRHYASVCKQWDKKNWLVLFFGIAFLQALLASWLTWHNILIAGRLFTYTNPLVIVQTVALFMFFSQLKMKSKVINKLALSCLAVYLLHAHPLVLHTSFRELILDLDTKLSPYSYACSIALLFISIFIIAFLLDQIRLYLYQQLYKIGRNFLQKQMERS</sequence>
<evidence type="ECO:0000256" key="1">
    <source>
        <dbReference type="ARBA" id="ARBA00004651"/>
    </source>
</evidence>
<dbReference type="STRING" id="28136.SAMN02745202_01327"/>
<name>A0A1T4P987_9BACT</name>
<evidence type="ECO:0000256" key="6">
    <source>
        <dbReference type="ARBA" id="ARBA00023136"/>
    </source>
</evidence>
<feature type="transmembrane region" description="Helical" evidence="7">
    <location>
        <begin position="33"/>
        <end position="50"/>
    </location>
</feature>
<feature type="transmembrane region" description="Helical" evidence="7">
    <location>
        <begin position="290"/>
        <end position="310"/>
    </location>
</feature>
<dbReference type="Proteomes" id="UP000190065">
    <property type="component" value="Unassembled WGS sequence"/>
</dbReference>
<evidence type="ECO:0000256" key="7">
    <source>
        <dbReference type="SAM" id="Phobius"/>
    </source>
</evidence>
<feature type="transmembrane region" description="Helical" evidence="7">
    <location>
        <begin position="102"/>
        <end position="123"/>
    </location>
</feature>
<evidence type="ECO:0000256" key="4">
    <source>
        <dbReference type="ARBA" id="ARBA00022692"/>
    </source>
</evidence>
<evidence type="ECO:0000256" key="2">
    <source>
        <dbReference type="ARBA" id="ARBA00007400"/>
    </source>
</evidence>
<evidence type="ECO:0000256" key="3">
    <source>
        <dbReference type="ARBA" id="ARBA00022475"/>
    </source>
</evidence>
<organism evidence="9 10">
    <name type="scientific">Segatella oulorum</name>
    <dbReference type="NCBI Taxonomy" id="28136"/>
    <lineage>
        <taxon>Bacteria</taxon>
        <taxon>Pseudomonadati</taxon>
        <taxon>Bacteroidota</taxon>
        <taxon>Bacteroidia</taxon>
        <taxon>Bacteroidales</taxon>
        <taxon>Prevotellaceae</taxon>
        <taxon>Segatella</taxon>
    </lineage>
</organism>
<reference evidence="9 10" key="1">
    <citation type="submission" date="2017-02" db="EMBL/GenBank/DDBJ databases">
        <authorList>
            <person name="Peterson S.W."/>
        </authorList>
    </citation>
    <scope>NUCLEOTIDE SEQUENCE [LARGE SCALE GENOMIC DNA]</scope>
    <source>
        <strain evidence="9 10">ATCC 43324</strain>
    </source>
</reference>
<evidence type="ECO:0000313" key="9">
    <source>
        <dbReference type="EMBL" id="SJZ87448.1"/>
    </source>
</evidence>
<feature type="transmembrane region" description="Helical" evidence="7">
    <location>
        <begin position="199"/>
        <end position="217"/>
    </location>
</feature>
<dbReference type="AlphaFoldDB" id="A0A1T4P987"/>
<dbReference type="GO" id="GO:0016413">
    <property type="term" value="F:O-acetyltransferase activity"/>
    <property type="evidence" value="ECO:0007669"/>
    <property type="project" value="TreeGrafter"/>
</dbReference>
<feature type="transmembrane region" description="Helical" evidence="7">
    <location>
        <begin position="325"/>
        <end position="345"/>
    </location>
</feature>
<feature type="transmembrane region" description="Helical" evidence="7">
    <location>
        <begin position="173"/>
        <end position="193"/>
    </location>
</feature>
<keyword evidence="3" id="KW-1003">Cell membrane</keyword>
<feature type="transmembrane region" description="Helical" evidence="7">
    <location>
        <begin position="261"/>
        <end position="278"/>
    </location>
</feature>
<feature type="transmembrane region" description="Helical" evidence="7">
    <location>
        <begin position="70"/>
        <end position="90"/>
    </location>
</feature>
<dbReference type="PANTHER" id="PTHR40074">
    <property type="entry name" value="O-ACETYLTRANSFERASE WECH"/>
    <property type="match status" value="1"/>
</dbReference>
<feature type="domain" description="Acyltransferase 3" evidence="8">
    <location>
        <begin position="30"/>
        <end position="345"/>
    </location>
</feature>
<dbReference type="EMBL" id="FUXK01000013">
    <property type="protein sequence ID" value="SJZ87448.1"/>
    <property type="molecule type" value="Genomic_DNA"/>
</dbReference>
<protein>
    <submittedName>
        <fullName evidence="9">Surface polysaccharide O-acyltransferase, integral membrane enzyme</fullName>
    </submittedName>
</protein>
<evidence type="ECO:0000313" key="10">
    <source>
        <dbReference type="Proteomes" id="UP000190065"/>
    </source>
</evidence>